<dbReference type="SUPFAM" id="SSF49354">
    <property type="entry name" value="PapD-like"/>
    <property type="match status" value="1"/>
</dbReference>
<protein>
    <recommendedName>
        <fullName evidence="4">P pilus assembly protein, chaperone PapD</fullName>
    </recommendedName>
</protein>
<dbReference type="InterPro" id="IPR008962">
    <property type="entry name" value="PapD-like_sf"/>
</dbReference>
<dbReference type="Proteomes" id="UP001159387">
    <property type="component" value="Unassembled WGS sequence"/>
</dbReference>
<evidence type="ECO:0000256" key="1">
    <source>
        <dbReference type="SAM" id="MobiDB-lite"/>
    </source>
</evidence>
<dbReference type="Gene3D" id="2.60.40.10">
    <property type="entry name" value="Immunoglobulins"/>
    <property type="match status" value="1"/>
</dbReference>
<evidence type="ECO:0000313" key="3">
    <source>
        <dbReference type="Proteomes" id="UP001159387"/>
    </source>
</evidence>
<comment type="caution">
    <text evidence="2">The sequence shown here is derived from an EMBL/GenBank/DDBJ whole genome shotgun (WGS) entry which is preliminary data.</text>
</comment>
<dbReference type="AlphaFoldDB" id="A0AA43GQF5"/>
<organism evidence="2 3">
    <name type="scientific">Chrysosporum bergii ANA360D</name>
    <dbReference type="NCBI Taxonomy" id="617107"/>
    <lineage>
        <taxon>Bacteria</taxon>
        <taxon>Bacillati</taxon>
        <taxon>Cyanobacteriota</taxon>
        <taxon>Cyanophyceae</taxon>
        <taxon>Nostocales</taxon>
        <taxon>Nodulariaceae</taxon>
        <taxon>Chrysosporum</taxon>
    </lineage>
</organism>
<accession>A0AA43GQF5</accession>
<sequence length="272" mass="30153">MFWRLKKLTFLALSLGSTVLVILFAVPTHAQVSMSPLMVVMNVQNGQGQQLVTVRNRTDQPYRARVYTEPFTYTSNGLEPLQRSPVDLTPYIVFSPRELELKPGAERNVRLVVKVPPNLNNTELRSVLFVQDLKEVALSDPNAKAQTAVVSRIGMPIYARIGNVEPNLSALTATYDDGKDRISIRVKNSGAGSTRAWINWTLEGNGKVVEGKAAPSSIVGESERDIYIENDPVIKSLQPGKYQLKGSLDTERENSQKTFPFSLTLEVPAPKQ</sequence>
<feature type="region of interest" description="Disordered" evidence="1">
    <location>
        <begin position="246"/>
        <end position="272"/>
    </location>
</feature>
<evidence type="ECO:0000313" key="2">
    <source>
        <dbReference type="EMBL" id="MDH6058877.1"/>
    </source>
</evidence>
<reference evidence="2 3" key="1">
    <citation type="journal article" date="2023" name="J. Phycol.">
        <title>Chrysosporum ovalisporum is synonymous with the true-branching cyanobacterium Umezakia natans (Nostocales/Aphanizomenonaceae).</title>
        <authorList>
            <person name="McGregor G.B."/>
            <person name="Sendall B.C."/>
            <person name="Niiyama Y."/>
            <person name="Tuji A."/>
            <person name="Willis A."/>
        </authorList>
    </citation>
    <scope>NUCLEOTIDE SEQUENCE [LARGE SCALE GENOMIC DNA]</scope>
    <source>
        <strain evidence="2 3">ANA360D</strain>
    </source>
</reference>
<dbReference type="RefSeq" id="WP_280652900.1">
    <property type="nucleotide sequence ID" value="NZ_JANQDH010000002.1"/>
</dbReference>
<dbReference type="EMBL" id="JANQDH010000002">
    <property type="protein sequence ID" value="MDH6058877.1"/>
    <property type="molecule type" value="Genomic_DNA"/>
</dbReference>
<gene>
    <name evidence="2" type="ORF">NWP17_00155</name>
</gene>
<name>A0AA43GQF5_9CYAN</name>
<keyword evidence="3" id="KW-1185">Reference proteome</keyword>
<proteinExistence type="predicted"/>
<dbReference type="InterPro" id="IPR013783">
    <property type="entry name" value="Ig-like_fold"/>
</dbReference>
<evidence type="ECO:0008006" key="4">
    <source>
        <dbReference type="Google" id="ProtNLM"/>
    </source>
</evidence>